<feature type="compositionally biased region" description="Basic and acidic residues" evidence="1">
    <location>
        <begin position="52"/>
        <end position="62"/>
    </location>
</feature>
<feature type="region of interest" description="Disordered" evidence="1">
    <location>
        <begin position="1322"/>
        <end position="1341"/>
    </location>
</feature>
<feature type="compositionally biased region" description="Acidic residues" evidence="1">
    <location>
        <begin position="507"/>
        <end position="524"/>
    </location>
</feature>
<dbReference type="SMART" id="SM00717">
    <property type="entry name" value="SANT"/>
    <property type="match status" value="2"/>
</dbReference>
<evidence type="ECO:0000259" key="4">
    <source>
        <dbReference type="PROSITE" id="PS51294"/>
    </source>
</evidence>
<feature type="domain" description="HTH myb-type" evidence="4">
    <location>
        <begin position="1393"/>
        <end position="1429"/>
    </location>
</feature>
<comment type="caution">
    <text evidence="5">The sequence shown here is derived from an EMBL/GenBank/DDBJ whole genome shotgun (WGS) entry which is preliminary data.</text>
</comment>
<feature type="compositionally biased region" description="Pro residues" evidence="1">
    <location>
        <begin position="551"/>
        <end position="561"/>
    </location>
</feature>
<dbReference type="PROSITE" id="PS51294">
    <property type="entry name" value="HTH_MYB"/>
    <property type="match status" value="1"/>
</dbReference>
<feature type="region of interest" description="Disordered" evidence="1">
    <location>
        <begin position="986"/>
        <end position="1028"/>
    </location>
</feature>
<feature type="compositionally biased region" description="Basic and acidic residues" evidence="1">
    <location>
        <begin position="12"/>
        <end position="29"/>
    </location>
</feature>
<dbReference type="InterPro" id="IPR001005">
    <property type="entry name" value="SANT/Myb"/>
</dbReference>
<feature type="compositionally biased region" description="Low complexity" evidence="1">
    <location>
        <begin position="143"/>
        <end position="153"/>
    </location>
</feature>
<feature type="compositionally biased region" description="Basic and acidic residues" evidence="1">
    <location>
        <begin position="360"/>
        <end position="373"/>
    </location>
</feature>
<evidence type="ECO:0000256" key="1">
    <source>
        <dbReference type="SAM" id="MobiDB-lite"/>
    </source>
</evidence>
<feature type="compositionally biased region" description="Basic and acidic residues" evidence="1">
    <location>
        <begin position="281"/>
        <end position="292"/>
    </location>
</feature>
<accession>A0A2S5B4K5</accession>
<feature type="compositionally biased region" description="Low complexity" evidence="1">
    <location>
        <begin position="110"/>
        <end position="124"/>
    </location>
</feature>
<dbReference type="OrthoDB" id="10258692at2759"/>
<feature type="compositionally biased region" description="Low complexity" evidence="1">
    <location>
        <begin position="639"/>
        <end position="655"/>
    </location>
</feature>
<organism evidence="5 6">
    <name type="scientific">Rhodotorula taiwanensis</name>
    <dbReference type="NCBI Taxonomy" id="741276"/>
    <lineage>
        <taxon>Eukaryota</taxon>
        <taxon>Fungi</taxon>
        <taxon>Dikarya</taxon>
        <taxon>Basidiomycota</taxon>
        <taxon>Pucciniomycotina</taxon>
        <taxon>Microbotryomycetes</taxon>
        <taxon>Sporidiobolales</taxon>
        <taxon>Sporidiobolaceae</taxon>
        <taxon>Rhodotorula</taxon>
    </lineage>
</organism>
<reference evidence="5 6" key="1">
    <citation type="journal article" date="2018" name="Front. Microbiol.">
        <title>Prospects for Fungal Bioremediation of Acidic Radioactive Waste Sites: Characterization and Genome Sequence of Rhodotorula taiwanensis MD1149.</title>
        <authorList>
            <person name="Tkavc R."/>
            <person name="Matrosova V.Y."/>
            <person name="Grichenko O.E."/>
            <person name="Gostincar C."/>
            <person name="Volpe R.P."/>
            <person name="Klimenkova P."/>
            <person name="Gaidamakova E.K."/>
            <person name="Zhou C.E."/>
            <person name="Stewart B.J."/>
            <person name="Lyman M.G."/>
            <person name="Malfatti S.A."/>
            <person name="Rubinfeld B."/>
            <person name="Courtot M."/>
            <person name="Singh J."/>
            <person name="Dalgard C.L."/>
            <person name="Hamilton T."/>
            <person name="Frey K.G."/>
            <person name="Gunde-Cimerman N."/>
            <person name="Dugan L."/>
            <person name="Daly M.J."/>
        </authorList>
    </citation>
    <scope>NUCLEOTIDE SEQUENCE [LARGE SCALE GENOMIC DNA]</scope>
    <source>
        <strain evidence="5 6">MD1149</strain>
    </source>
</reference>
<feature type="compositionally biased region" description="Basic and acidic residues" evidence="1">
    <location>
        <begin position="679"/>
        <end position="691"/>
    </location>
</feature>
<feature type="region of interest" description="Disordered" evidence="1">
    <location>
        <begin position="1"/>
        <end position="749"/>
    </location>
</feature>
<evidence type="ECO:0000259" key="3">
    <source>
        <dbReference type="PROSITE" id="PS51293"/>
    </source>
</evidence>
<dbReference type="PANTHER" id="PTHR13992">
    <property type="entry name" value="NUCLEAR RECEPTOR CO-REPRESSOR RELATED NCOR"/>
    <property type="match status" value="1"/>
</dbReference>
<evidence type="ECO:0000313" key="6">
    <source>
        <dbReference type="Proteomes" id="UP000237144"/>
    </source>
</evidence>
<dbReference type="GO" id="GO:0006357">
    <property type="term" value="P:regulation of transcription by RNA polymerase II"/>
    <property type="evidence" value="ECO:0007669"/>
    <property type="project" value="TreeGrafter"/>
</dbReference>
<feature type="compositionally biased region" description="Basic and acidic residues" evidence="1">
    <location>
        <begin position="335"/>
        <end position="352"/>
    </location>
</feature>
<feature type="compositionally biased region" description="Acidic residues" evidence="1">
    <location>
        <begin position="851"/>
        <end position="860"/>
    </location>
</feature>
<feature type="compositionally biased region" description="Low complexity" evidence="1">
    <location>
        <begin position="602"/>
        <end position="620"/>
    </location>
</feature>
<feature type="compositionally biased region" description="Low complexity" evidence="1">
    <location>
        <begin position="482"/>
        <end position="505"/>
    </location>
</feature>
<sequence length="1706" mass="183531">MDSEEAVATAADLRRGRDGLNDSRTDDWARATAAGSSATGDRYAPTSASGSRKRDRDYDRSSSRRRSHSPALSRKSASSSRHTSPTASRTSSFMRPAGNYVDDRFATPVASTSKSAAPMSASSAGPGGSFNNPIRRPPPRRSPSPLSAPASASAPPPHNRLPPPPGTRKPDQGWGSRIGNGPRPPPAWDRERDRDRDRERDRDRWGPEPRRGDRDRDRDRERSREWSAGPSRSVSGPSGSDSLADRDGPLRRPPPPSSSSSRAWEPPALRGNGWAGSPVRSRPDRDRDERETTGGGGSFQIPYLSRPRGMKRPRGGIPDEMDDVGRDGSLLGRTGGEDRWKADALGERDRSRSASVADADEAHLREESRDVMRTIRRGAFASTRYARPSASAEVSRPPTLLERISRTLTPSAPRRRSASPPSTTSTLPPRSRALDRDLPHPPYPPFHSADTSPPTRPLLIDPTAALPYSAEPDGSETPPLPSASAPARLGKVPAATTAATAVAPPQDSDEEMEEGELQEEGEIEEPAKPASLIEEEKPTLAQSERIRSATPPRPVSPPPAASPRRDGSPRPVAVVRSSNSPPRNNVPGTTEAARAASTIEQPAAGAADAASNSRAPSSSPVLGRTVDSIASAPPSTETSARLSSDSPRPAPAAAESTEDVAKAAADSPRRQVAPAGMREPVRRSPTEDKAGTEPALATSGAADTVVAREQQLAANARSEKAQSSAVVDSRPALASESGPVIEEEQGGAASTLAPAVKTMAETPLCERSPTPIEQTVSAAAAPPFEGVADVEVRRDPIDVASAADLEMRDGEAHNSPTAEERQIKEEDTPMADANESAEKAQSPDETRLNEPEETMADDGPESGRPDRSASPKPALAPHEGARSASPAREPSNSPVEPTMEERRIKLVGERKIEPFGERLDLLNIAWSAFEDWHSRLSASLTDTFVERDERRKTHFIALRREYKTLQGDWKAHCKRLDDLKERQHRRANGGNTQNATAPQTPSIDSAGMPFYPEPVTPGPSLTGGRSNRRGTGASVGVLGFSDTVRSEAEFLEILASLETADLRDPDVRAARTAAVVPDMAVDESERREVLELALDDERYRVSDPVSEFAIDAPLDVWTEHEVEIFCERYALHPKQFGKISQELPDKSTAQCVLFYYRMKNTIDFRSLSDRRGRDGRRKKSKKRPEGGKGSSLLSNLNKKARPALAPPREDEPDEDDEEEPSAPASPRAERRLGPNADHAHSWEDVRQSGASGAADQPVAHSRAPAPRRIRLVSKTPIAGPVDLPSEGMMEAAEVLGALAALPGAQPDEVSAGDDQMLLEGREGEAHSRSGAGRARRARVDADTLPTEQALAASPYAVAPDTDVLTPSADVTKSRRRNNTSSYWTLAERAEYQRLLTEYGPDWRKIAAGLGNKTWVQCRNWYQNQAKKNNLVDIVNSADLDTGRAQMFHDAQDYSPQAVYEPHSATPPSVITHTLPALPTTDLASKAGRHLRDLLNDDDGGRVANPEPSARQDWFGTDASAEAGAPALRRSLSGPYEPRFEIPRPLSAPQMADPAPRTAVGIVPYRPSPMVSSLSAYPTTASGDAVTRLPSMRAEPWSRSSATAFPAYAVSPQTSASPSPLGAPADPYRRYTTTTGSGEYFGVRPYERYTHGAEPSGSPAPRSGHAAPLPSFPSLSGQRRTADSPFSPLPAAPNGLVRPPSHWTPHT</sequence>
<feature type="domain" description="SANT" evidence="3">
    <location>
        <begin position="1112"/>
        <end position="1163"/>
    </location>
</feature>
<dbReference type="PROSITE" id="PS50090">
    <property type="entry name" value="MYB_LIKE"/>
    <property type="match status" value="1"/>
</dbReference>
<feature type="compositionally biased region" description="Polar residues" evidence="1">
    <location>
        <begin position="576"/>
        <end position="588"/>
    </location>
</feature>
<feature type="region of interest" description="Disordered" evidence="1">
    <location>
        <begin position="1167"/>
        <end position="1271"/>
    </location>
</feature>
<feature type="compositionally biased region" description="Basic and acidic residues" evidence="1">
    <location>
        <begin position="188"/>
        <end position="225"/>
    </location>
</feature>
<feature type="region of interest" description="Disordered" evidence="1">
    <location>
        <begin position="1495"/>
        <end position="1517"/>
    </location>
</feature>
<dbReference type="CDD" id="cd00167">
    <property type="entry name" value="SANT"/>
    <property type="match status" value="2"/>
</dbReference>
<evidence type="ECO:0000313" key="5">
    <source>
        <dbReference type="EMBL" id="POY71719.1"/>
    </source>
</evidence>
<dbReference type="Pfam" id="PF00249">
    <property type="entry name" value="Myb_DNA-binding"/>
    <property type="match status" value="2"/>
</dbReference>
<feature type="region of interest" description="Disordered" evidence="1">
    <location>
        <begin position="787"/>
        <end position="900"/>
    </location>
</feature>
<feature type="compositionally biased region" description="Acidic residues" evidence="1">
    <location>
        <begin position="1210"/>
        <end position="1220"/>
    </location>
</feature>
<feature type="compositionally biased region" description="Basic and acidic residues" evidence="1">
    <location>
        <begin position="805"/>
        <end position="827"/>
    </location>
</feature>
<dbReference type="STRING" id="741276.A0A2S5B4K5"/>
<dbReference type="Proteomes" id="UP000237144">
    <property type="component" value="Unassembled WGS sequence"/>
</dbReference>
<feature type="compositionally biased region" description="Polar residues" evidence="1">
    <location>
        <begin position="989"/>
        <end position="1003"/>
    </location>
</feature>
<feature type="compositionally biased region" description="Basic and acidic residues" evidence="1">
    <location>
        <begin position="1227"/>
        <end position="1246"/>
    </location>
</feature>
<feature type="domain" description="Myb-like" evidence="2">
    <location>
        <begin position="1375"/>
        <end position="1425"/>
    </location>
</feature>
<keyword evidence="6" id="KW-1185">Reference proteome</keyword>
<feature type="compositionally biased region" description="Low complexity" evidence="1">
    <location>
        <begin position="69"/>
        <end position="92"/>
    </location>
</feature>
<protein>
    <submittedName>
        <fullName evidence="5">Uncharacterized protein</fullName>
    </submittedName>
</protein>
<dbReference type="InterPro" id="IPR017884">
    <property type="entry name" value="SANT_dom"/>
</dbReference>
<dbReference type="PANTHER" id="PTHR13992:SF39">
    <property type="entry name" value="SMRTER, ISOFORM G"/>
    <property type="match status" value="1"/>
</dbReference>
<gene>
    <name evidence="5" type="ORF">BMF94_5079</name>
</gene>
<evidence type="ECO:0000259" key="2">
    <source>
        <dbReference type="PROSITE" id="PS50090"/>
    </source>
</evidence>
<feature type="region of interest" description="Disordered" evidence="1">
    <location>
        <begin position="1610"/>
        <end position="1706"/>
    </location>
</feature>
<dbReference type="SUPFAM" id="SSF46689">
    <property type="entry name" value="Homeodomain-like"/>
    <property type="match status" value="2"/>
</dbReference>
<dbReference type="EMBL" id="PJQD01000072">
    <property type="protein sequence ID" value="POY71719.1"/>
    <property type="molecule type" value="Genomic_DNA"/>
</dbReference>
<feature type="compositionally biased region" description="Low complexity" evidence="1">
    <location>
        <begin position="226"/>
        <end position="242"/>
    </location>
</feature>
<dbReference type="Gene3D" id="1.20.58.1880">
    <property type="match status" value="1"/>
</dbReference>
<dbReference type="InterPro" id="IPR051571">
    <property type="entry name" value="N-CoR_corepressor"/>
</dbReference>
<name>A0A2S5B4K5_9BASI</name>
<feature type="compositionally biased region" description="Low complexity" evidence="1">
    <location>
        <begin position="30"/>
        <end position="42"/>
    </location>
</feature>
<feature type="compositionally biased region" description="Basic residues" evidence="1">
    <location>
        <begin position="1173"/>
        <end position="1182"/>
    </location>
</feature>
<dbReference type="GO" id="GO:0034967">
    <property type="term" value="C:Set3 complex"/>
    <property type="evidence" value="ECO:0007669"/>
    <property type="project" value="TreeGrafter"/>
</dbReference>
<feature type="compositionally biased region" description="Low complexity" evidence="1">
    <location>
        <begin position="408"/>
        <end position="431"/>
    </location>
</feature>
<dbReference type="PROSITE" id="PS51293">
    <property type="entry name" value="SANT"/>
    <property type="match status" value="1"/>
</dbReference>
<dbReference type="InterPro" id="IPR009057">
    <property type="entry name" value="Homeodomain-like_sf"/>
</dbReference>
<feature type="compositionally biased region" description="Pro residues" evidence="1">
    <location>
        <begin position="154"/>
        <end position="167"/>
    </location>
</feature>
<dbReference type="Gene3D" id="1.10.10.60">
    <property type="entry name" value="Homeodomain-like"/>
    <property type="match status" value="1"/>
</dbReference>
<feature type="compositionally biased region" description="Basic and acidic residues" evidence="1">
    <location>
        <begin position="836"/>
        <end position="850"/>
    </location>
</feature>
<dbReference type="InterPro" id="IPR017930">
    <property type="entry name" value="Myb_dom"/>
</dbReference>
<proteinExistence type="predicted"/>